<proteinExistence type="predicted"/>
<keyword evidence="4" id="KW-1185">Reference proteome</keyword>
<dbReference type="Pfam" id="PF11160">
    <property type="entry name" value="Hva1_TUDOR"/>
    <property type="match status" value="1"/>
</dbReference>
<dbReference type="InterPro" id="IPR021331">
    <property type="entry name" value="Hva1_TUDOR"/>
</dbReference>
<evidence type="ECO:0000313" key="4">
    <source>
        <dbReference type="Proteomes" id="UP000709336"/>
    </source>
</evidence>
<dbReference type="Proteomes" id="UP000709336">
    <property type="component" value="Unassembled WGS sequence"/>
</dbReference>
<evidence type="ECO:0000259" key="2">
    <source>
        <dbReference type="Pfam" id="PF11160"/>
    </source>
</evidence>
<protein>
    <submittedName>
        <fullName evidence="3">HVA1 family protein</fullName>
    </submittedName>
</protein>
<accession>A0ABX1R0C7</accession>
<evidence type="ECO:0000256" key="1">
    <source>
        <dbReference type="SAM" id="MobiDB-lite"/>
    </source>
</evidence>
<reference evidence="3 4" key="1">
    <citation type="submission" date="2020-03" db="EMBL/GenBank/DDBJ databases">
        <title>Alteromonas ponticola sp. nov., isolated from seawater.</title>
        <authorList>
            <person name="Yoon J.-H."/>
            <person name="Kim Y.-O."/>
        </authorList>
    </citation>
    <scope>NUCLEOTIDE SEQUENCE [LARGE SCALE GENOMIC DNA]</scope>
    <source>
        <strain evidence="3 4">MYP5</strain>
    </source>
</reference>
<gene>
    <name evidence="3" type="ORF">HCJ96_07850</name>
</gene>
<dbReference type="EMBL" id="JAATNW010000004">
    <property type="protein sequence ID" value="NMH59925.1"/>
    <property type="molecule type" value="Genomic_DNA"/>
</dbReference>
<name>A0ABX1R0C7_9ALTE</name>
<comment type="caution">
    <text evidence="3">The sequence shown here is derived from an EMBL/GenBank/DDBJ whole genome shotgun (WGS) entry which is preliminary data.</text>
</comment>
<feature type="domain" description="Hypervirulence associated protein TUDOR" evidence="2">
    <location>
        <begin position="7"/>
        <end position="45"/>
    </location>
</feature>
<evidence type="ECO:0000313" key="3">
    <source>
        <dbReference type="EMBL" id="NMH59925.1"/>
    </source>
</evidence>
<organism evidence="3 4">
    <name type="scientific">Alteromonas ponticola</name>
    <dbReference type="NCBI Taxonomy" id="2720613"/>
    <lineage>
        <taxon>Bacteria</taxon>
        <taxon>Pseudomonadati</taxon>
        <taxon>Pseudomonadota</taxon>
        <taxon>Gammaproteobacteria</taxon>
        <taxon>Alteromonadales</taxon>
        <taxon>Alteromonadaceae</taxon>
        <taxon>Alteromonas/Salinimonas group</taxon>
        <taxon>Alteromonas</taxon>
    </lineage>
</organism>
<dbReference type="RefSeq" id="WP_169210497.1">
    <property type="nucleotide sequence ID" value="NZ_JAATNW010000004.1"/>
</dbReference>
<sequence length="49" mass="5491">MGVLREEVTRTLQGSETTRKGSDDDPAYLIEQDDGDRVLKLHSELSKSN</sequence>
<feature type="region of interest" description="Disordered" evidence="1">
    <location>
        <begin position="1"/>
        <end position="35"/>
    </location>
</feature>